<protein>
    <submittedName>
        <fullName evidence="3">Uncharacterized protein</fullName>
    </submittedName>
</protein>
<evidence type="ECO:0000313" key="3">
    <source>
        <dbReference type="EMBL" id="WTO87064.1"/>
    </source>
</evidence>
<proteinExistence type="predicted"/>
<feature type="transmembrane region" description="Helical" evidence="2">
    <location>
        <begin position="20"/>
        <end position="46"/>
    </location>
</feature>
<feature type="region of interest" description="Disordered" evidence="1">
    <location>
        <begin position="51"/>
        <end position="71"/>
    </location>
</feature>
<reference evidence="3 4" key="1">
    <citation type="submission" date="2022-10" db="EMBL/GenBank/DDBJ databases">
        <title>The complete genomes of actinobacterial strains from the NBC collection.</title>
        <authorList>
            <person name="Joergensen T.S."/>
            <person name="Alvarez Arevalo M."/>
            <person name="Sterndorff E.B."/>
            <person name="Faurdal D."/>
            <person name="Vuksanovic O."/>
            <person name="Mourched A.-S."/>
            <person name="Charusanti P."/>
            <person name="Shaw S."/>
            <person name="Blin K."/>
            <person name="Weber T."/>
        </authorList>
    </citation>
    <scope>NUCLEOTIDE SEQUENCE [LARGE SCALE GENOMIC DNA]</scope>
    <source>
        <strain evidence="3 4">NBC_00206</strain>
    </source>
</reference>
<gene>
    <name evidence="3" type="ORF">OHU27_33355</name>
</gene>
<organism evidence="3 4">
    <name type="scientific">Streptomyces nigra</name>
    <dbReference type="NCBI Taxonomy" id="1827580"/>
    <lineage>
        <taxon>Bacteria</taxon>
        <taxon>Bacillati</taxon>
        <taxon>Actinomycetota</taxon>
        <taxon>Actinomycetes</taxon>
        <taxon>Kitasatosporales</taxon>
        <taxon>Streptomycetaceae</taxon>
        <taxon>Streptomyces</taxon>
    </lineage>
</organism>
<keyword evidence="2" id="KW-0472">Membrane</keyword>
<accession>A0ABZ1J8V2</accession>
<keyword evidence="4" id="KW-1185">Reference proteome</keyword>
<keyword evidence="2" id="KW-1133">Transmembrane helix</keyword>
<evidence type="ECO:0000256" key="2">
    <source>
        <dbReference type="SAM" id="Phobius"/>
    </source>
</evidence>
<keyword evidence="2" id="KW-0812">Transmembrane</keyword>
<name>A0ABZ1J8V2_9ACTN</name>
<dbReference type="RefSeq" id="WP_247689895.1">
    <property type="nucleotide sequence ID" value="NZ_CP108125.1"/>
</dbReference>
<sequence length="71" mass="7029">MAQGGSTMGEEPGWGELLGAFVLAASIPVVVGGALICALVGLSVWVSSAVRRRRPGGGGGREAVRDPNGPA</sequence>
<dbReference type="Proteomes" id="UP001622690">
    <property type="component" value="Chromosome"/>
</dbReference>
<dbReference type="EMBL" id="CP108125">
    <property type="protein sequence ID" value="WTO87064.1"/>
    <property type="molecule type" value="Genomic_DNA"/>
</dbReference>
<evidence type="ECO:0000313" key="4">
    <source>
        <dbReference type="Proteomes" id="UP001622690"/>
    </source>
</evidence>
<evidence type="ECO:0000256" key="1">
    <source>
        <dbReference type="SAM" id="MobiDB-lite"/>
    </source>
</evidence>